<sequence length="114" mass="13661">MDWIILIGDERLTLESVKNIEHYGSVCTSEIEDDRFSVEYGKVHVFYDYDENLISVYEEVDLSRIPYSNPRFIMMIFNSVDLMWKILRQDNFLRNIYIDDDHGKIIPIEDFIND</sequence>
<evidence type="ECO:0000313" key="1">
    <source>
        <dbReference type="EMBL" id="GGA18315.1"/>
    </source>
</evidence>
<accession>A0ABQ1FKH8</accession>
<gene>
    <name evidence="1" type="ORF">GCM10008018_72830</name>
</gene>
<organism evidence="1 2">
    <name type="scientific">Paenibacillus marchantiophytorum</name>
    <dbReference type="NCBI Taxonomy" id="1619310"/>
    <lineage>
        <taxon>Bacteria</taxon>
        <taxon>Bacillati</taxon>
        <taxon>Bacillota</taxon>
        <taxon>Bacilli</taxon>
        <taxon>Bacillales</taxon>
        <taxon>Paenibacillaceae</taxon>
        <taxon>Paenibacillus</taxon>
    </lineage>
</organism>
<dbReference type="EMBL" id="BMHE01000110">
    <property type="protein sequence ID" value="GGA18315.1"/>
    <property type="molecule type" value="Genomic_DNA"/>
</dbReference>
<dbReference type="RefSeq" id="WP_189021088.1">
    <property type="nucleotide sequence ID" value="NZ_BMHE01000110.1"/>
</dbReference>
<evidence type="ECO:0000313" key="2">
    <source>
        <dbReference type="Proteomes" id="UP000615455"/>
    </source>
</evidence>
<dbReference type="Proteomes" id="UP000615455">
    <property type="component" value="Unassembled WGS sequence"/>
</dbReference>
<protein>
    <submittedName>
        <fullName evidence="1">Uncharacterized protein</fullName>
    </submittedName>
</protein>
<proteinExistence type="predicted"/>
<reference evidence="2" key="1">
    <citation type="journal article" date="2019" name="Int. J. Syst. Evol. Microbiol.">
        <title>The Global Catalogue of Microorganisms (GCM) 10K type strain sequencing project: providing services to taxonomists for standard genome sequencing and annotation.</title>
        <authorList>
            <consortium name="The Broad Institute Genomics Platform"/>
            <consortium name="The Broad Institute Genome Sequencing Center for Infectious Disease"/>
            <person name="Wu L."/>
            <person name="Ma J."/>
        </authorList>
    </citation>
    <scope>NUCLEOTIDE SEQUENCE [LARGE SCALE GENOMIC DNA]</scope>
    <source>
        <strain evidence="2">CGMCC 1.15043</strain>
    </source>
</reference>
<comment type="caution">
    <text evidence="1">The sequence shown here is derived from an EMBL/GenBank/DDBJ whole genome shotgun (WGS) entry which is preliminary data.</text>
</comment>
<name>A0ABQ1FKH8_9BACL</name>
<keyword evidence="2" id="KW-1185">Reference proteome</keyword>